<dbReference type="Pfam" id="PF01593">
    <property type="entry name" value="Amino_oxidase"/>
    <property type="match status" value="1"/>
</dbReference>
<dbReference type="InterPro" id="IPR036188">
    <property type="entry name" value="FAD/NAD-bd_sf"/>
</dbReference>
<feature type="signal peptide" evidence="1">
    <location>
        <begin position="1"/>
        <end position="21"/>
    </location>
</feature>
<protein>
    <submittedName>
        <fullName evidence="3">NADPH-dependent FMN reductase Lot6</fullName>
    </submittedName>
</protein>
<dbReference type="InterPro" id="IPR002937">
    <property type="entry name" value="Amino_oxidase"/>
</dbReference>
<dbReference type="GO" id="GO:0016491">
    <property type="term" value="F:oxidoreductase activity"/>
    <property type="evidence" value="ECO:0007669"/>
    <property type="project" value="InterPro"/>
</dbReference>
<evidence type="ECO:0000313" key="4">
    <source>
        <dbReference type="Proteomes" id="UP000248349"/>
    </source>
</evidence>
<evidence type="ECO:0000259" key="2">
    <source>
        <dbReference type="Pfam" id="PF01593"/>
    </source>
</evidence>
<evidence type="ECO:0000313" key="3">
    <source>
        <dbReference type="EMBL" id="PYH44622.1"/>
    </source>
</evidence>
<gene>
    <name evidence="3" type="ORF">BP01DRAFT_374609</name>
</gene>
<dbReference type="STRING" id="1450539.A0A319ACL3"/>
<proteinExistence type="predicted"/>
<accession>A0A319ACL3</accession>
<feature type="domain" description="Amine oxidase" evidence="2">
    <location>
        <begin position="50"/>
        <end position="291"/>
    </location>
</feature>
<keyword evidence="1" id="KW-0732">Signal</keyword>
<organism evidence="3 4">
    <name type="scientific">Aspergillus saccharolyticus JOP 1030-1</name>
    <dbReference type="NCBI Taxonomy" id="1450539"/>
    <lineage>
        <taxon>Eukaryota</taxon>
        <taxon>Fungi</taxon>
        <taxon>Dikarya</taxon>
        <taxon>Ascomycota</taxon>
        <taxon>Pezizomycotina</taxon>
        <taxon>Eurotiomycetes</taxon>
        <taxon>Eurotiomycetidae</taxon>
        <taxon>Eurotiales</taxon>
        <taxon>Aspergillaceae</taxon>
        <taxon>Aspergillus</taxon>
        <taxon>Aspergillus subgen. Circumdati</taxon>
    </lineage>
</organism>
<evidence type="ECO:0000256" key="1">
    <source>
        <dbReference type="SAM" id="SignalP"/>
    </source>
</evidence>
<dbReference type="Gene3D" id="3.30.70.1990">
    <property type="match status" value="1"/>
</dbReference>
<dbReference type="OrthoDB" id="68575at2759"/>
<dbReference type="Gene3D" id="1.10.405.20">
    <property type="match status" value="1"/>
</dbReference>
<dbReference type="EMBL" id="KZ821236">
    <property type="protein sequence ID" value="PYH44622.1"/>
    <property type="molecule type" value="Genomic_DNA"/>
</dbReference>
<dbReference type="GeneID" id="37078068"/>
<dbReference type="RefSeq" id="XP_025430604.1">
    <property type="nucleotide sequence ID" value="XM_025576839.1"/>
</dbReference>
<reference evidence="3 4" key="1">
    <citation type="submission" date="2016-12" db="EMBL/GenBank/DDBJ databases">
        <title>The genomes of Aspergillus section Nigri reveals drivers in fungal speciation.</title>
        <authorList>
            <consortium name="DOE Joint Genome Institute"/>
            <person name="Vesth T.C."/>
            <person name="Nybo J."/>
            <person name="Theobald S."/>
            <person name="Brandl J."/>
            <person name="Frisvad J.C."/>
            <person name="Nielsen K.F."/>
            <person name="Lyhne E.K."/>
            <person name="Kogle M.E."/>
            <person name="Kuo A."/>
            <person name="Riley R."/>
            <person name="Clum A."/>
            <person name="Nolan M."/>
            <person name="Lipzen A."/>
            <person name="Salamov A."/>
            <person name="Henrissat B."/>
            <person name="Wiebenga A."/>
            <person name="De Vries R.P."/>
            <person name="Grigoriev I.V."/>
            <person name="Mortensen U.H."/>
            <person name="Andersen M.R."/>
            <person name="Baker S.E."/>
        </authorList>
    </citation>
    <scope>NUCLEOTIDE SEQUENCE [LARGE SCALE GENOMIC DNA]</scope>
    <source>
        <strain evidence="3 4">JOP 1030-1</strain>
    </source>
</reference>
<sequence length="462" mass="52148">MNYSISVIYFLFLIFSPRITGLPSTVSGTDTDTQTYDVCILGGGATGTYAAIQLQDRGKRAVVIEPKNQLGGHTETFYLPSGSYVDYGVQGAFDDKLSRKFFNRLGVKWHRTVPSFTGQDFVDFTTGRIVESPVGLVQSLLAIVRYRLALRRFPFLDKGFYDLPDPVPEVMFRPLREFIEENSLENAIPMLFFWAHTVGDMLDKPAIYTLLDFGVPQISAMLGGYITPERGMYELYRQAATLLPNVHYQSKVVKAKRSDAGVTLTVQHLNGNQTTIQAKQLLITHPPTMEKLQGFDLDAEERELFSKWIWRNYYVGVIKQHGIPDGRYVSNTNPRTGPGFLPEMPFESLIQYMGVPGHPNTKIVGPMNFTADDARQLVLADFARMKDAGTYSIQEPEIVAFADHSPEALMVAPEDIQTGFYRRLYALQGQRSTFYTGLTFCSDYSSLLWAFTDTVLERMQQE</sequence>
<dbReference type="SUPFAM" id="SSF51905">
    <property type="entry name" value="FAD/NAD(P)-binding domain"/>
    <property type="match status" value="1"/>
</dbReference>
<dbReference type="AlphaFoldDB" id="A0A319ACL3"/>
<dbReference type="Proteomes" id="UP000248349">
    <property type="component" value="Unassembled WGS sequence"/>
</dbReference>
<dbReference type="Gene3D" id="3.50.50.60">
    <property type="entry name" value="FAD/NAD(P)-binding domain"/>
    <property type="match status" value="1"/>
</dbReference>
<keyword evidence="4" id="KW-1185">Reference proteome</keyword>
<feature type="chain" id="PRO_5016400594" evidence="1">
    <location>
        <begin position="22"/>
        <end position="462"/>
    </location>
</feature>
<name>A0A319ACL3_9EURO</name>